<evidence type="ECO:0000313" key="2">
    <source>
        <dbReference type="EMBL" id="GFD60996.1"/>
    </source>
</evidence>
<comment type="caution">
    <text evidence="2">The sequence shown here is derived from an EMBL/GenBank/DDBJ whole genome shotgun (WGS) entry which is preliminary data.</text>
</comment>
<organism evidence="2">
    <name type="scientific">Tanacetum cinerariifolium</name>
    <name type="common">Dalmatian daisy</name>
    <name type="synonym">Chrysanthemum cinerariifolium</name>
    <dbReference type="NCBI Taxonomy" id="118510"/>
    <lineage>
        <taxon>Eukaryota</taxon>
        <taxon>Viridiplantae</taxon>
        <taxon>Streptophyta</taxon>
        <taxon>Embryophyta</taxon>
        <taxon>Tracheophyta</taxon>
        <taxon>Spermatophyta</taxon>
        <taxon>Magnoliopsida</taxon>
        <taxon>eudicotyledons</taxon>
        <taxon>Gunneridae</taxon>
        <taxon>Pentapetalae</taxon>
        <taxon>asterids</taxon>
        <taxon>campanulids</taxon>
        <taxon>Asterales</taxon>
        <taxon>Asteraceae</taxon>
        <taxon>Asteroideae</taxon>
        <taxon>Anthemideae</taxon>
        <taxon>Anthemidinae</taxon>
        <taxon>Tanacetum</taxon>
    </lineage>
</organism>
<dbReference type="AlphaFoldDB" id="A0A699XSU5"/>
<dbReference type="EMBL" id="BKCJ011885405">
    <property type="protein sequence ID" value="GFD60996.1"/>
    <property type="molecule type" value="Genomic_DNA"/>
</dbReference>
<reference evidence="2" key="1">
    <citation type="journal article" date="2019" name="Sci. Rep.">
        <title>Draft genome of Tanacetum cinerariifolium, the natural source of mosquito coil.</title>
        <authorList>
            <person name="Yamashiro T."/>
            <person name="Shiraishi A."/>
            <person name="Satake H."/>
            <person name="Nakayama K."/>
        </authorList>
    </citation>
    <scope>NUCLEOTIDE SEQUENCE</scope>
</reference>
<sequence length="79" mass="7850">LLLHPAGAEVGGRELVGGGKQALRQAGSGGLGGRARDDGPAGAGQEGNGRVLHRYAVGAEGERVRADLGQHGAAVHHVL</sequence>
<gene>
    <name evidence="2" type="ORF">Tci_932965</name>
</gene>
<feature type="non-terminal residue" evidence="2">
    <location>
        <position position="1"/>
    </location>
</feature>
<name>A0A699XSU5_TANCI</name>
<feature type="region of interest" description="Disordered" evidence="1">
    <location>
        <begin position="13"/>
        <end position="50"/>
    </location>
</feature>
<feature type="non-terminal residue" evidence="2">
    <location>
        <position position="79"/>
    </location>
</feature>
<proteinExistence type="predicted"/>
<protein>
    <submittedName>
        <fullName evidence="2">Uncharacterized protein</fullName>
    </submittedName>
</protein>
<evidence type="ECO:0000256" key="1">
    <source>
        <dbReference type="SAM" id="MobiDB-lite"/>
    </source>
</evidence>
<accession>A0A699XSU5</accession>